<dbReference type="PANTHER" id="PTHR43619">
    <property type="entry name" value="S-ADENOSYL-L-METHIONINE-DEPENDENT METHYLTRANSFERASE YKTD-RELATED"/>
    <property type="match status" value="1"/>
</dbReference>
<keyword evidence="3 4" id="KW-0808">Transferase</keyword>
<keyword evidence="2 4" id="KW-0489">Methyltransferase</keyword>
<dbReference type="PANTHER" id="PTHR43619:SF2">
    <property type="entry name" value="S-ADENOSYL-L-METHIONINE-DEPENDENT METHYLTRANSFERASES SUPERFAMILY PROTEIN"/>
    <property type="match status" value="1"/>
</dbReference>
<dbReference type="Pfam" id="PF04072">
    <property type="entry name" value="LCM"/>
    <property type="match status" value="1"/>
</dbReference>
<name>A0A2A2H9R1_METBR</name>
<comment type="similarity">
    <text evidence="1">Belongs to the UPF0677 family.</text>
</comment>
<keyword evidence="5" id="KW-1185">Reference proteome</keyword>
<gene>
    <name evidence="4" type="ORF">ASJ80_14555</name>
</gene>
<evidence type="ECO:0000256" key="3">
    <source>
        <dbReference type="ARBA" id="ARBA00022679"/>
    </source>
</evidence>
<evidence type="ECO:0000313" key="5">
    <source>
        <dbReference type="Proteomes" id="UP000217784"/>
    </source>
</evidence>
<dbReference type="AlphaFoldDB" id="A0A2A2H9R1"/>
<dbReference type="GO" id="GO:0032259">
    <property type="term" value="P:methylation"/>
    <property type="evidence" value="ECO:0007669"/>
    <property type="project" value="UniProtKB-KW"/>
</dbReference>
<evidence type="ECO:0000313" key="4">
    <source>
        <dbReference type="EMBL" id="PAV06056.1"/>
    </source>
</evidence>
<dbReference type="Gene3D" id="3.40.50.150">
    <property type="entry name" value="Vaccinia Virus protein VP39"/>
    <property type="match status" value="1"/>
</dbReference>
<dbReference type="InterPro" id="IPR011610">
    <property type="entry name" value="SAM_mthyl_Trfase_ML2640-like"/>
</dbReference>
<dbReference type="NCBIfam" id="TIGR00027">
    <property type="entry name" value="mthyl_TIGR00027"/>
    <property type="match status" value="1"/>
</dbReference>
<dbReference type="RefSeq" id="WP_069583504.1">
    <property type="nucleotide sequence ID" value="NZ_LMVM01000001.1"/>
</dbReference>
<dbReference type="EMBL" id="LMVM01000001">
    <property type="protein sequence ID" value="PAV06056.1"/>
    <property type="molecule type" value="Genomic_DNA"/>
</dbReference>
<dbReference type="InterPro" id="IPR007213">
    <property type="entry name" value="Ppm1/Ppm2/Tcmp"/>
</dbReference>
<evidence type="ECO:0000256" key="2">
    <source>
        <dbReference type="ARBA" id="ARBA00022603"/>
    </source>
</evidence>
<comment type="caution">
    <text evidence="4">The sequence shown here is derived from an EMBL/GenBank/DDBJ whole genome shotgun (WGS) entry which is preliminary data.</text>
</comment>
<sequence length="298" mass="34101">MSENKVEVNRENPSKMAEGIAMQRFGESAKPEGERICYDPYAVHFISPEIIKFGMKHPKEAKEKVEQMEKLFPGLSSSIMARVRYFDDFTKKSIVEGIEQLVVLGAGYDTRAYRIEELKDIKVFEVDHPNTQSFKIQKIGDIFGSRPDHVVYVPVDFEKDTLGQKLFDNGYDPLKKTLFIMEGLIMYIPPKAVAKTLLFIVENSGKGSKVIFDYYPESVVDGTCKLEIGTNIRNHVAEQGEPLQFGIEEEKIQDFLIEFGFSGIQNVTSENYKDMYFRGKNENREVCELLYFAHAVVE</sequence>
<protein>
    <submittedName>
        <fullName evidence="4">Methyltransferase</fullName>
    </submittedName>
</protein>
<dbReference type="Proteomes" id="UP000217784">
    <property type="component" value="Unassembled WGS sequence"/>
</dbReference>
<proteinExistence type="inferred from homology"/>
<organism evidence="4 5">
    <name type="scientific">Methanobacterium bryantii</name>
    <dbReference type="NCBI Taxonomy" id="2161"/>
    <lineage>
        <taxon>Archaea</taxon>
        <taxon>Methanobacteriati</taxon>
        <taxon>Methanobacteriota</taxon>
        <taxon>Methanomada group</taxon>
        <taxon>Methanobacteria</taxon>
        <taxon>Methanobacteriales</taxon>
        <taxon>Methanobacteriaceae</taxon>
        <taxon>Methanobacterium</taxon>
    </lineage>
</organism>
<reference evidence="4 5" key="1">
    <citation type="journal article" date="2017" name="BMC Genomics">
        <title>Genomic analysis of methanogenic archaea reveals a shift towards energy conservation.</title>
        <authorList>
            <person name="Gilmore S.P."/>
            <person name="Henske J.K."/>
            <person name="Sexton J.A."/>
            <person name="Solomon K.V."/>
            <person name="Seppala S."/>
            <person name="Yoo J.I."/>
            <person name="Huyett L.M."/>
            <person name="Pressman A."/>
            <person name="Cogan J.Z."/>
            <person name="Kivenson V."/>
            <person name="Peng X."/>
            <person name="Tan Y."/>
            <person name="Valentine D.L."/>
            <person name="O'Malley M.A."/>
        </authorList>
    </citation>
    <scope>NUCLEOTIDE SEQUENCE [LARGE SCALE GENOMIC DNA]</scope>
    <source>
        <strain evidence="4 5">M.o.H.</strain>
    </source>
</reference>
<dbReference type="GO" id="GO:0008168">
    <property type="term" value="F:methyltransferase activity"/>
    <property type="evidence" value="ECO:0007669"/>
    <property type="project" value="UniProtKB-KW"/>
</dbReference>
<dbReference type="InterPro" id="IPR029063">
    <property type="entry name" value="SAM-dependent_MTases_sf"/>
</dbReference>
<evidence type="ECO:0000256" key="1">
    <source>
        <dbReference type="ARBA" id="ARBA00008138"/>
    </source>
</evidence>
<dbReference type="SUPFAM" id="SSF53335">
    <property type="entry name" value="S-adenosyl-L-methionine-dependent methyltransferases"/>
    <property type="match status" value="1"/>
</dbReference>
<accession>A0A2A2H9R1</accession>